<comment type="cofactor">
    <cofactor evidence="1">
        <name>FAD</name>
        <dbReference type="ChEBI" id="CHEBI:57692"/>
    </cofactor>
</comment>
<dbReference type="Proteomes" id="UP000008898">
    <property type="component" value="Chromosome"/>
</dbReference>
<dbReference type="Pfam" id="PF01565">
    <property type="entry name" value="FAD_binding_4"/>
    <property type="match status" value="1"/>
</dbReference>
<keyword evidence="9" id="KW-1185">Reference proteome</keyword>
<reference evidence="9" key="1">
    <citation type="submission" date="2009-07" db="EMBL/GenBank/DDBJ databases">
        <title>Complete genome sequence of Zobellia galactanivorans Dsij.</title>
        <authorList>
            <consortium name="Genoscope - CEA"/>
        </authorList>
    </citation>
    <scope>NUCLEOTIDE SEQUENCE [LARGE SCALE GENOMIC DNA]</scope>
    <source>
        <strain evidence="9">DSM 12802 / CCUG 47099 / CIP 106680 / NCIMB 13871 / Dsij</strain>
    </source>
</reference>
<keyword evidence="6" id="KW-0812">Transmembrane</keyword>
<evidence type="ECO:0000256" key="2">
    <source>
        <dbReference type="ARBA" id="ARBA00005466"/>
    </source>
</evidence>
<evidence type="ECO:0000259" key="7">
    <source>
        <dbReference type="PROSITE" id="PS51387"/>
    </source>
</evidence>
<dbReference type="SUPFAM" id="SSF56176">
    <property type="entry name" value="FAD-binding/transporter-associated domain-like"/>
    <property type="match status" value="1"/>
</dbReference>
<dbReference type="PANTHER" id="PTHR42973:SF39">
    <property type="entry name" value="FAD-BINDING PCMH-TYPE DOMAIN-CONTAINING PROTEIN"/>
    <property type="match status" value="1"/>
</dbReference>
<protein>
    <submittedName>
        <fullName evidence="8">FAD-binding protein</fullName>
    </submittedName>
</protein>
<gene>
    <name evidence="8" type="ordered locus">zobellia_3997</name>
</gene>
<dbReference type="InterPro" id="IPR050416">
    <property type="entry name" value="FAD-linked_Oxidoreductase"/>
</dbReference>
<dbReference type="PROSITE" id="PS51387">
    <property type="entry name" value="FAD_PCMH"/>
    <property type="match status" value="1"/>
</dbReference>
<proteinExistence type="inferred from homology"/>
<dbReference type="PANTHER" id="PTHR42973">
    <property type="entry name" value="BINDING OXIDOREDUCTASE, PUTATIVE (AFU_ORTHOLOGUE AFUA_1G17690)-RELATED"/>
    <property type="match status" value="1"/>
</dbReference>
<dbReference type="InterPro" id="IPR016169">
    <property type="entry name" value="FAD-bd_PCMH_sub2"/>
</dbReference>
<evidence type="ECO:0000256" key="5">
    <source>
        <dbReference type="ARBA" id="ARBA00023002"/>
    </source>
</evidence>
<keyword evidence="6" id="KW-1133">Transmembrane helix</keyword>
<keyword evidence="4" id="KW-0274">FAD</keyword>
<dbReference type="STRING" id="63186.ZOBELLIA_3997"/>
<dbReference type="EMBL" id="FP476056">
    <property type="protein sequence ID" value="CAZ98134.1"/>
    <property type="molecule type" value="Genomic_DNA"/>
</dbReference>
<organism evidence="8 9">
    <name type="scientific">Zobellia galactanivorans (strain DSM 12802 / CCUG 47099 / CIP 106680 / NCIMB 13871 / Dsij)</name>
    <dbReference type="NCBI Taxonomy" id="63186"/>
    <lineage>
        <taxon>Bacteria</taxon>
        <taxon>Pseudomonadati</taxon>
        <taxon>Bacteroidota</taxon>
        <taxon>Flavobacteriia</taxon>
        <taxon>Flavobacteriales</taxon>
        <taxon>Flavobacteriaceae</taxon>
        <taxon>Zobellia</taxon>
    </lineage>
</organism>
<evidence type="ECO:0000256" key="4">
    <source>
        <dbReference type="ARBA" id="ARBA00022827"/>
    </source>
</evidence>
<dbReference type="InterPro" id="IPR016166">
    <property type="entry name" value="FAD-bd_PCMH"/>
</dbReference>
<evidence type="ECO:0000256" key="1">
    <source>
        <dbReference type="ARBA" id="ARBA00001974"/>
    </source>
</evidence>
<dbReference type="GO" id="GO:0071949">
    <property type="term" value="F:FAD binding"/>
    <property type="evidence" value="ECO:0007669"/>
    <property type="project" value="InterPro"/>
</dbReference>
<sequence length="539" mass="61221">MLLRQINNIAIGIFIASLIPLYILYLQPNYRALTFNLTINIQMKNTSNNKKIILLKKELDKVGIKYEETKGEYFPTYSQMHNRAAIIPQIVVSPCSDWGVARVLSLLTSLEIYENTSVSVRSGGHGYFNGASCDGIMINLSMMDNCDLNENIISLQPGCILGKIIYLLHQNNKALPHGDCFDVHAGGHFTTAGWDFILSKKYGLGCQHVESAKIVLWSGETLVVNEHSHPDILWSLKGGAAAEIGVVTELNLKVIEAPSTASWCLKLMSKNQLKVCVANKTFLKAHHLPREISVSFRIHFEPGYSEPMCSFNVFSLFSISETLKILRQELGETVVKIIENSDDWKTGSILDVRMITASDYLTETPEAISEVTSEKLRRSPLTYWEETSWKREMVDSYFTTLSSWSIPDCDQMFLDLINACEKIKDHPLKWRMYILTASGGAKIKEKRCSMELGEVLTRFELHWDEPNGEDEYYAKEFTEDINIIIQKYRDSGPKRIYRGDIWLAEQGYCEKLEKIKAKYSLSTNKISSHKLTCSSLVMR</sequence>
<name>G0L7L0_ZOBGA</name>
<keyword evidence="5" id="KW-0560">Oxidoreductase</keyword>
<comment type="similarity">
    <text evidence="2">Belongs to the oxygen-dependent FAD-linked oxidoreductase family.</text>
</comment>
<evidence type="ECO:0000313" key="8">
    <source>
        <dbReference type="EMBL" id="CAZ98134.1"/>
    </source>
</evidence>
<accession>G0L7L0</accession>
<evidence type="ECO:0000256" key="3">
    <source>
        <dbReference type="ARBA" id="ARBA00022630"/>
    </source>
</evidence>
<reference evidence="8 9" key="2">
    <citation type="journal article" date="2012" name="Environ. Microbiol.">
        <title>Characterization of the first alginolytic operons in a marine bacterium: from their emergence in marine Flavobacteriia to their independent transfers to marine Proteobacteria and human gut Bacteroides.</title>
        <authorList>
            <person name="Thomas F."/>
            <person name="Barbeyron T."/>
            <person name="Tonon T."/>
            <person name="Genicot S."/>
            <person name="Czjzek M."/>
            <person name="Michel G."/>
        </authorList>
    </citation>
    <scope>NUCLEOTIDE SEQUENCE [LARGE SCALE GENOMIC DNA]</scope>
    <source>
        <strain evidence="9">DSM 12802 / CCUG 47099 / CIP 106680 / NCIMB 13871 / Dsij</strain>
    </source>
</reference>
<keyword evidence="6" id="KW-0472">Membrane</keyword>
<evidence type="ECO:0000256" key="6">
    <source>
        <dbReference type="SAM" id="Phobius"/>
    </source>
</evidence>
<feature type="domain" description="FAD-binding PCMH-type" evidence="7">
    <location>
        <begin position="84"/>
        <end position="257"/>
    </location>
</feature>
<dbReference type="Gene3D" id="3.30.465.10">
    <property type="match status" value="1"/>
</dbReference>
<dbReference type="InterPro" id="IPR036318">
    <property type="entry name" value="FAD-bd_PCMH-like_sf"/>
</dbReference>
<feature type="transmembrane region" description="Helical" evidence="6">
    <location>
        <begin position="6"/>
        <end position="25"/>
    </location>
</feature>
<keyword evidence="3" id="KW-0285">Flavoprotein</keyword>
<evidence type="ECO:0000313" key="9">
    <source>
        <dbReference type="Proteomes" id="UP000008898"/>
    </source>
</evidence>
<dbReference type="AlphaFoldDB" id="G0L7L0"/>
<dbReference type="HOGENOM" id="CLU_039420_1_0_10"/>
<dbReference type="GO" id="GO:0016491">
    <property type="term" value="F:oxidoreductase activity"/>
    <property type="evidence" value="ECO:0007669"/>
    <property type="project" value="UniProtKB-KW"/>
</dbReference>
<dbReference type="KEGG" id="zga:ZOBELLIA_3997"/>
<dbReference type="InterPro" id="IPR006094">
    <property type="entry name" value="Oxid_FAD_bind_N"/>
</dbReference>